<reference evidence="9 10" key="1">
    <citation type="submission" date="2019-12" db="EMBL/GenBank/DDBJ databases">
        <title>Novel species isolated from a subtropical stream in China.</title>
        <authorList>
            <person name="Lu H."/>
        </authorList>
    </citation>
    <scope>NUCLEOTIDE SEQUENCE [LARGE SCALE GENOMIC DNA]</scope>
    <source>
        <strain evidence="9 10">CY42W</strain>
    </source>
</reference>
<keyword evidence="10" id="KW-1185">Reference proteome</keyword>
<comment type="caution">
    <text evidence="9">The sequence shown here is derived from an EMBL/GenBank/DDBJ whole genome shotgun (WGS) entry which is preliminary data.</text>
</comment>
<dbReference type="EMBL" id="WWCT01000020">
    <property type="protein sequence ID" value="MYN29084.1"/>
    <property type="molecule type" value="Genomic_DNA"/>
</dbReference>
<gene>
    <name evidence="9" type="primary">epsD</name>
    <name evidence="9" type="ORF">GTP69_22010</name>
</gene>
<dbReference type="PROSITE" id="PS51257">
    <property type="entry name" value="PROKAR_LIPOPROTEIN"/>
    <property type="match status" value="1"/>
</dbReference>
<dbReference type="InterPro" id="IPR027304">
    <property type="entry name" value="Trigger_fact/SurA_dom_sf"/>
</dbReference>
<evidence type="ECO:0000313" key="10">
    <source>
        <dbReference type="Proteomes" id="UP000642144"/>
    </source>
</evidence>
<dbReference type="PANTHER" id="PTHR47245">
    <property type="entry name" value="PEPTIDYLPROLYL ISOMERASE"/>
    <property type="match status" value="1"/>
</dbReference>
<comment type="catalytic activity">
    <reaction evidence="1">
        <text>[protein]-peptidylproline (omega=180) = [protein]-peptidylproline (omega=0)</text>
        <dbReference type="Rhea" id="RHEA:16237"/>
        <dbReference type="Rhea" id="RHEA-COMP:10747"/>
        <dbReference type="Rhea" id="RHEA-COMP:10748"/>
        <dbReference type="ChEBI" id="CHEBI:83833"/>
        <dbReference type="ChEBI" id="CHEBI:83834"/>
        <dbReference type="EC" id="5.2.1.8"/>
    </reaction>
</comment>
<keyword evidence="5" id="KW-0697">Rotamase</keyword>
<keyword evidence="6 9" id="KW-0413">Isomerase</keyword>
<dbReference type="NCBIfam" id="TIGR02925">
    <property type="entry name" value="cis_trans_EpsD"/>
    <property type="match status" value="1"/>
</dbReference>
<comment type="similarity">
    <text evidence="2">Belongs to the PpiC/parvulin rotamase family.</text>
</comment>
<feature type="region of interest" description="Disordered" evidence="7">
    <location>
        <begin position="282"/>
        <end position="309"/>
    </location>
</feature>
<evidence type="ECO:0000256" key="5">
    <source>
        <dbReference type="ARBA" id="ARBA00023110"/>
    </source>
</evidence>
<keyword evidence="4" id="KW-0732">Signal</keyword>
<evidence type="ECO:0000259" key="8">
    <source>
        <dbReference type="Pfam" id="PF13145"/>
    </source>
</evidence>
<evidence type="ECO:0000313" key="9">
    <source>
        <dbReference type="EMBL" id="MYN29084.1"/>
    </source>
</evidence>
<sequence>MVTPIKMLNGQGVRITVGMLLLSLLAACGPKQKSEPGQAMASVNGEEITAMQLAEEMQRANVPAAQQAAAKKQLLESLIDRQVLQNAAVADKADRDPKVVQAIERAKAQIIAQAYLQKKVGTPSPPTKAEVADYYHKHPEFFAQRKQIAMNQLVFASADMSDKAKAVIDNAKSLDEVAAWFKDNNVKFAPAQITRATTDLPPDLSSRLLSMKAGQLFLIKEGERSLLNTVADVKDAPVTLETAGPQIEQYLMNSKSKEAATAEIARLRAAAKIDYLNKEVAGEPKPAPAAAAPAASSDQSVAKGVAGLK</sequence>
<dbReference type="Gene3D" id="1.10.8.1040">
    <property type="match status" value="1"/>
</dbReference>
<dbReference type="Pfam" id="PF13145">
    <property type="entry name" value="Rotamase_2"/>
    <property type="match status" value="1"/>
</dbReference>
<dbReference type="InterPro" id="IPR050245">
    <property type="entry name" value="PrsA_foldase"/>
</dbReference>
<evidence type="ECO:0000256" key="7">
    <source>
        <dbReference type="SAM" id="MobiDB-lite"/>
    </source>
</evidence>
<evidence type="ECO:0000256" key="6">
    <source>
        <dbReference type="ARBA" id="ARBA00023235"/>
    </source>
</evidence>
<dbReference type="GO" id="GO:0003755">
    <property type="term" value="F:peptidyl-prolyl cis-trans isomerase activity"/>
    <property type="evidence" value="ECO:0007669"/>
    <property type="project" value="UniProtKB-EC"/>
</dbReference>
<dbReference type="InterPro" id="IPR014274">
    <property type="entry name" value="PPIase_EpsD"/>
</dbReference>
<dbReference type="InterPro" id="IPR000297">
    <property type="entry name" value="PPIase_PpiC"/>
</dbReference>
<dbReference type="EC" id="5.2.1.8" evidence="3"/>
<name>A0ABW9W611_9BURK</name>
<evidence type="ECO:0000256" key="1">
    <source>
        <dbReference type="ARBA" id="ARBA00000971"/>
    </source>
</evidence>
<feature type="domain" description="PpiC" evidence="8">
    <location>
        <begin position="126"/>
        <end position="243"/>
    </location>
</feature>
<accession>A0ABW9W611</accession>
<proteinExistence type="inferred from homology"/>
<protein>
    <recommendedName>
        <fullName evidence="3">peptidylprolyl isomerase</fullName>
        <ecNumber evidence="3">5.2.1.8</ecNumber>
    </recommendedName>
</protein>
<dbReference type="SUPFAM" id="SSF109998">
    <property type="entry name" value="Triger factor/SurA peptide-binding domain-like"/>
    <property type="match status" value="1"/>
</dbReference>
<evidence type="ECO:0000256" key="4">
    <source>
        <dbReference type="ARBA" id="ARBA00022729"/>
    </source>
</evidence>
<dbReference type="PANTHER" id="PTHR47245:SF1">
    <property type="entry name" value="FOLDASE PROTEIN PRSA"/>
    <property type="match status" value="1"/>
</dbReference>
<organism evidence="9 10">
    <name type="scientific">Duganella levis</name>
    <dbReference type="NCBI Taxonomy" id="2692169"/>
    <lineage>
        <taxon>Bacteria</taxon>
        <taxon>Pseudomonadati</taxon>
        <taxon>Pseudomonadota</taxon>
        <taxon>Betaproteobacteria</taxon>
        <taxon>Burkholderiales</taxon>
        <taxon>Oxalobacteraceae</taxon>
        <taxon>Telluria group</taxon>
        <taxon>Duganella</taxon>
    </lineage>
</organism>
<dbReference type="Proteomes" id="UP000642144">
    <property type="component" value="Unassembled WGS sequence"/>
</dbReference>
<evidence type="ECO:0000256" key="3">
    <source>
        <dbReference type="ARBA" id="ARBA00013194"/>
    </source>
</evidence>
<dbReference type="Gene3D" id="6.10.140.970">
    <property type="match status" value="1"/>
</dbReference>
<evidence type="ECO:0000256" key="2">
    <source>
        <dbReference type="ARBA" id="ARBA00007656"/>
    </source>
</evidence>